<name>A0A8J2WVY5_9STRA</name>
<feature type="transmembrane region" description="Helical" evidence="8">
    <location>
        <begin position="514"/>
        <end position="532"/>
    </location>
</feature>
<feature type="transmembrane region" description="Helical" evidence="8">
    <location>
        <begin position="959"/>
        <end position="980"/>
    </location>
</feature>
<comment type="subcellular location">
    <subcellularLocation>
        <location evidence="1">Membrane</location>
        <topology evidence="1">Multi-pass membrane protein</topology>
    </subcellularLocation>
</comment>
<feature type="transmembrane region" description="Helical" evidence="8">
    <location>
        <begin position="467"/>
        <end position="489"/>
    </location>
</feature>
<feature type="transmembrane region" description="Helical" evidence="8">
    <location>
        <begin position="595"/>
        <end position="620"/>
    </location>
</feature>
<dbReference type="PANTHER" id="PTHR48086">
    <property type="entry name" value="SODIUM/PROLINE SYMPORTER-RELATED"/>
    <property type="match status" value="1"/>
</dbReference>
<dbReference type="InterPro" id="IPR050277">
    <property type="entry name" value="Sodium:Solute_Symporter"/>
</dbReference>
<evidence type="ECO:0000256" key="2">
    <source>
        <dbReference type="ARBA" id="ARBA00006434"/>
    </source>
</evidence>
<dbReference type="AlphaFoldDB" id="A0A8J2WVY5"/>
<keyword evidence="4 8" id="KW-0812">Transmembrane</keyword>
<feature type="transmembrane region" description="Helical" evidence="8">
    <location>
        <begin position="793"/>
        <end position="813"/>
    </location>
</feature>
<evidence type="ECO:0000256" key="8">
    <source>
        <dbReference type="SAM" id="Phobius"/>
    </source>
</evidence>
<evidence type="ECO:0000256" key="6">
    <source>
        <dbReference type="ARBA" id="ARBA00023136"/>
    </source>
</evidence>
<dbReference type="OrthoDB" id="6132759at2759"/>
<proteinExistence type="inferred from homology"/>
<keyword evidence="6 8" id="KW-0472">Membrane</keyword>
<keyword evidence="10" id="KW-1185">Reference proteome</keyword>
<organism evidence="9 10">
    <name type="scientific">Pelagomonas calceolata</name>
    <dbReference type="NCBI Taxonomy" id="35677"/>
    <lineage>
        <taxon>Eukaryota</taxon>
        <taxon>Sar</taxon>
        <taxon>Stramenopiles</taxon>
        <taxon>Ochrophyta</taxon>
        <taxon>Pelagophyceae</taxon>
        <taxon>Pelagomonadales</taxon>
        <taxon>Pelagomonadaceae</taxon>
        <taxon>Pelagomonas</taxon>
    </lineage>
</organism>
<evidence type="ECO:0000256" key="4">
    <source>
        <dbReference type="ARBA" id="ARBA00022692"/>
    </source>
</evidence>
<feature type="transmembrane region" description="Helical" evidence="8">
    <location>
        <begin position="743"/>
        <end position="766"/>
    </location>
</feature>
<protein>
    <submittedName>
        <fullName evidence="9">Uncharacterized protein</fullName>
    </submittedName>
</protein>
<dbReference type="GO" id="GO:0015606">
    <property type="term" value="F:spermidine transmembrane transporter activity"/>
    <property type="evidence" value="ECO:0007669"/>
    <property type="project" value="TreeGrafter"/>
</dbReference>
<gene>
    <name evidence="9" type="ORF">PECAL_2P09430</name>
</gene>
<dbReference type="PROSITE" id="PS50283">
    <property type="entry name" value="NA_SOLUT_SYMP_3"/>
    <property type="match status" value="1"/>
</dbReference>
<feature type="transmembrane region" description="Helical" evidence="8">
    <location>
        <begin position="856"/>
        <end position="878"/>
    </location>
</feature>
<comment type="caution">
    <text evidence="9">The sequence shown here is derived from an EMBL/GenBank/DDBJ whole genome shotgun (WGS) entry which is preliminary data.</text>
</comment>
<keyword evidence="3" id="KW-0813">Transport</keyword>
<comment type="similarity">
    <text evidence="2">Belongs to the sodium:solute symporter (SSF) (TC 2.A.21) family.</text>
</comment>
<dbReference type="PANTHER" id="PTHR48086:SF10">
    <property type="entry name" value="AGR155CP"/>
    <property type="match status" value="1"/>
</dbReference>
<sequence>MAHVASRERDNVFKWAAITHAKADVVVPHTIRKIDAAASDALPASNDARRDLADALTYAERRFGVAPLFDADEPSVDERCVVAYLAELRRKGRAEARAAQAVSRAIEGKEAAAARMNVQARAALKAATKADAAAAAVVAEAAARLQDVEEKRRAAFEEGCRTALKDAAATNASTIVDADATLAAATAATAHAVAKARQDADAQHAAAKRSAIEEQVKRLGERHGHAIRALQEHAEAAIVEAQAAAKTETVIEAQIDNLQAAFDPETAFQALSATLEFVRGHAVSLHRRDAGKLIRAVDAAYDRDQRLALVKKAHLKIKEVVVRLTRTEFQREARWTPRPSDDELARLIEPHERALLLSHLRNFVVAFDNMPAAERQTLSTMREVVVNLDWLCALAKLGVASDRRRRSSQGSPSAAPPDASPRRRADWAATPPRPPMPLALSADERLSTTMIHRLLQEERPYDIPVDAAYGVLFGVLGATFLLTVAGLFMKKGSGLAGVLRPTDDFLSARNRYKWPTLALSFFASGMGAWVIYGSPEMGAIRTTSWWGVLGYSSASAAGGWVLMWLGPVVKRKVGEDQGFSAVDFALKRYGRLMQLLVMGVSTFYMFIYVVAELTTIANVYATFVGKSTVGTDSEHYTTKISSIVVIFTWAYTALAGLPASILTDKFQGVTISIFVIMLLIATTTLKSNEVSQKQLDNASGWFSEGFEALVTLWIAIISAELFNQGAWQRVFAAKTDRDMRIGFGVGGFMIFLLMLFFGIMGMIAYARDRESYDNFMKLGYLSIFDLIRNLPQFWHYVTLILLTTLAASSIDTLQNALASVLSHDLIKHKLSPNWSRLVVIALNIGAVIMANRRYEVVPLFLVADLVCATCVFPLFLGIRTEDWEIGSIKIPAPTELGAFLGAISAMVAVIINGEVNNVNKAINPYTGKVYDRSALAYFWLIQNPTEECALCGTKTMVTFIIVPLVGLFFTFFWSCLDVLVSGKYARKPFCFIPRLDDVDEEVPLVKDDEKKDEPLEA</sequence>
<reference evidence="9" key="1">
    <citation type="submission" date="2021-11" db="EMBL/GenBank/DDBJ databases">
        <authorList>
            <consortium name="Genoscope - CEA"/>
            <person name="William W."/>
        </authorList>
    </citation>
    <scope>NUCLEOTIDE SEQUENCE</scope>
</reference>
<feature type="transmembrane region" description="Helical" evidence="8">
    <location>
        <begin position="705"/>
        <end position="722"/>
    </location>
</feature>
<keyword evidence="5 8" id="KW-1133">Transmembrane helix</keyword>
<feature type="transmembrane region" description="Helical" evidence="8">
    <location>
        <begin position="666"/>
        <end position="685"/>
    </location>
</feature>
<feature type="region of interest" description="Disordered" evidence="7">
    <location>
        <begin position="403"/>
        <end position="438"/>
    </location>
</feature>
<evidence type="ECO:0000256" key="3">
    <source>
        <dbReference type="ARBA" id="ARBA00022448"/>
    </source>
</evidence>
<feature type="transmembrane region" description="Helical" evidence="8">
    <location>
        <begin position="640"/>
        <end position="659"/>
    </location>
</feature>
<evidence type="ECO:0000256" key="5">
    <source>
        <dbReference type="ARBA" id="ARBA00022989"/>
    </source>
</evidence>
<feature type="transmembrane region" description="Helical" evidence="8">
    <location>
        <begin position="544"/>
        <end position="565"/>
    </location>
</feature>
<feature type="transmembrane region" description="Helical" evidence="8">
    <location>
        <begin position="890"/>
        <end position="911"/>
    </location>
</feature>
<dbReference type="InterPro" id="IPR038377">
    <property type="entry name" value="Na/Glc_symporter_sf"/>
</dbReference>
<evidence type="ECO:0000256" key="1">
    <source>
        <dbReference type="ARBA" id="ARBA00004141"/>
    </source>
</evidence>
<evidence type="ECO:0000313" key="9">
    <source>
        <dbReference type="EMBL" id="CAH0367900.1"/>
    </source>
</evidence>
<dbReference type="EMBL" id="CAKKNE010000002">
    <property type="protein sequence ID" value="CAH0367900.1"/>
    <property type="molecule type" value="Genomic_DNA"/>
</dbReference>
<dbReference type="Gene3D" id="1.20.1730.10">
    <property type="entry name" value="Sodium/glucose cotransporter"/>
    <property type="match status" value="1"/>
</dbReference>
<accession>A0A8J2WVY5</accession>
<dbReference type="Proteomes" id="UP000789595">
    <property type="component" value="Unassembled WGS sequence"/>
</dbReference>
<dbReference type="InterPro" id="IPR001734">
    <property type="entry name" value="Na/solute_symporter"/>
</dbReference>
<dbReference type="GO" id="GO:0005886">
    <property type="term" value="C:plasma membrane"/>
    <property type="evidence" value="ECO:0007669"/>
    <property type="project" value="TreeGrafter"/>
</dbReference>
<evidence type="ECO:0000313" key="10">
    <source>
        <dbReference type="Proteomes" id="UP000789595"/>
    </source>
</evidence>
<evidence type="ECO:0000256" key="7">
    <source>
        <dbReference type="SAM" id="MobiDB-lite"/>
    </source>
</evidence>